<proteinExistence type="predicted"/>
<protein>
    <submittedName>
        <fullName evidence="1">Uncharacterized protein</fullName>
    </submittedName>
</protein>
<evidence type="ECO:0000313" key="1">
    <source>
        <dbReference type="EMBL" id="KAF1985592.1"/>
    </source>
</evidence>
<dbReference type="AlphaFoldDB" id="A0A6G1GXQ6"/>
<dbReference type="OrthoDB" id="309640at2759"/>
<dbReference type="Proteomes" id="UP000800041">
    <property type="component" value="Unassembled WGS sequence"/>
</dbReference>
<evidence type="ECO:0000313" key="2">
    <source>
        <dbReference type="Proteomes" id="UP000800041"/>
    </source>
</evidence>
<sequence length="71" mass="8301">MGHFTVHYNKEKAAALVDLDLRIRPRRLVKAVRIRTTPRQRTCLVSIASMLHLQRRQTHPTLAPVKHRQPD</sequence>
<accession>A0A6G1GXQ6</accession>
<gene>
    <name evidence="1" type="ORF">K402DRAFT_394574</name>
</gene>
<keyword evidence="2" id="KW-1185">Reference proteome</keyword>
<dbReference type="EMBL" id="ML977161">
    <property type="protein sequence ID" value="KAF1985592.1"/>
    <property type="molecule type" value="Genomic_DNA"/>
</dbReference>
<name>A0A6G1GXQ6_9PEZI</name>
<reference evidence="1" key="1">
    <citation type="journal article" date="2020" name="Stud. Mycol.">
        <title>101 Dothideomycetes genomes: a test case for predicting lifestyles and emergence of pathogens.</title>
        <authorList>
            <person name="Haridas S."/>
            <person name="Albert R."/>
            <person name="Binder M."/>
            <person name="Bloem J."/>
            <person name="Labutti K."/>
            <person name="Salamov A."/>
            <person name="Andreopoulos B."/>
            <person name="Baker S."/>
            <person name="Barry K."/>
            <person name="Bills G."/>
            <person name="Bluhm B."/>
            <person name="Cannon C."/>
            <person name="Castanera R."/>
            <person name="Culley D."/>
            <person name="Daum C."/>
            <person name="Ezra D."/>
            <person name="Gonzalez J."/>
            <person name="Henrissat B."/>
            <person name="Kuo A."/>
            <person name="Liang C."/>
            <person name="Lipzen A."/>
            <person name="Lutzoni F."/>
            <person name="Magnuson J."/>
            <person name="Mondo S."/>
            <person name="Nolan M."/>
            <person name="Ohm R."/>
            <person name="Pangilinan J."/>
            <person name="Park H.-J."/>
            <person name="Ramirez L."/>
            <person name="Alfaro M."/>
            <person name="Sun H."/>
            <person name="Tritt A."/>
            <person name="Yoshinaga Y."/>
            <person name="Zwiers L.-H."/>
            <person name="Turgeon B."/>
            <person name="Goodwin S."/>
            <person name="Spatafora J."/>
            <person name="Crous P."/>
            <person name="Grigoriev I."/>
        </authorList>
    </citation>
    <scope>NUCLEOTIDE SEQUENCE</scope>
    <source>
        <strain evidence="1">CBS 113979</strain>
    </source>
</reference>
<organism evidence="1 2">
    <name type="scientific">Aulographum hederae CBS 113979</name>
    <dbReference type="NCBI Taxonomy" id="1176131"/>
    <lineage>
        <taxon>Eukaryota</taxon>
        <taxon>Fungi</taxon>
        <taxon>Dikarya</taxon>
        <taxon>Ascomycota</taxon>
        <taxon>Pezizomycotina</taxon>
        <taxon>Dothideomycetes</taxon>
        <taxon>Pleosporomycetidae</taxon>
        <taxon>Aulographales</taxon>
        <taxon>Aulographaceae</taxon>
    </lineage>
</organism>